<dbReference type="AlphaFoldDB" id="Q23YV8"/>
<accession>Q23YV8</accession>
<reference evidence="9" key="1">
    <citation type="journal article" date="2006" name="PLoS Biol.">
        <title>Macronuclear genome sequence of the ciliate Tetrahymena thermophila, a model eukaryote.</title>
        <authorList>
            <person name="Eisen J.A."/>
            <person name="Coyne R.S."/>
            <person name="Wu M."/>
            <person name="Wu D."/>
            <person name="Thiagarajan M."/>
            <person name="Wortman J.R."/>
            <person name="Badger J.H."/>
            <person name="Ren Q."/>
            <person name="Amedeo P."/>
            <person name="Jones K.M."/>
            <person name="Tallon L.J."/>
            <person name="Delcher A.L."/>
            <person name="Salzberg S.L."/>
            <person name="Silva J.C."/>
            <person name="Haas B.J."/>
            <person name="Majoros W.H."/>
            <person name="Farzad M."/>
            <person name="Carlton J.M."/>
            <person name="Smith R.K. Jr."/>
            <person name="Garg J."/>
            <person name="Pearlman R.E."/>
            <person name="Karrer K.M."/>
            <person name="Sun L."/>
            <person name="Manning G."/>
            <person name="Elde N.C."/>
            <person name="Turkewitz A.P."/>
            <person name="Asai D.J."/>
            <person name="Wilkes D.E."/>
            <person name="Wang Y."/>
            <person name="Cai H."/>
            <person name="Collins K."/>
            <person name="Stewart B.A."/>
            <person name="Lee S.R."/>
            <person name="Wilamowska K."/>
            <person name="Weinberg Z."/>
            <person name="Ruzzo W.L."/>
            <person name="Wloga D."/>
            <person name="Gaertig J."/>
            <person name="Frankel J."/>
            <person name="Tsao C.-C."/>
            <person name="Gorovsky M.A."/>
            <person name="Keeling P.J."/>
            <person name="Waller R.F."/>
            <person name="Patron N.J."/>
            <person name="Cherry J.M."/>
            <person name="Stover N.A."/>
            <person name="Krieger C.J."/>
            <person name="del Toro C."/>
            <person name="Ryder H.F."/>
            <person name="Williamson S.C."/>
            <person name="Barbeau R.A."/>
            <person name="Hamilton E.P."/>
            <person name="Orias E."/>
        </authorList>
    </citation>
    <scope>NUCLEOTIDE SEQUENCE [LARGE SCALE GENOMIC DNA]</scope>
    <source>
        <strain evidence="9">SB210</strain>
    </source>
</reference>
<dbReference type="HOGENOM" id="CLU_095549_2_1_1"/>
<dbReference type="InParanoid" id="Q23YV8"/>
<keyword evidence="5" id="KW-0472">Membrane</keyword>
<dbReference type="SMART" id="SM00714">
    <property type="entry name" value="LITAF"/>
    <property type="match status" value="1"/>
</dbReference>
<dbReference type="PANTHER" id="PTHR23292:SF6">
    <property type="entry name" value="FI16602P1-RELATED"/>
    <property type="match status" value="1"/>
</dbReference>
<evidence type="ECO:0000256" key="2">
    <source>
        <dbReference type="ARBA" id="ARBA00005975"/>
    </source>
</evidence>
<dbReference type="RefSeq" id="XP_001021942.2">
    <property type="nucleotide sequence ID" value="XM_001021942.2"/>
</dbReference>
<feature type="region of interest" description="Disordered" evidence="6">
    <location>
        <begin position="1"/>
        <end position="35"/>
    </location>
</feature>
<evidence type="ECO:0000256" key="6">
    <source>
        <dbReference type="SAM" id="MobiDB-lite"/>
    </source>
</evidence>
<name>Q23YV8_TETTS</name>
<dbReference type="GO" id="GO:0008270">
    <property type="term" value="F:zinc ion binding"/>
    <property type="evidence" value="ECO:0007669"/>
    <property type="project" value="TreeGrafter"/>
</dbReference>
<evidence type="ECO:0000256" key="5">
    <source>
        <dbReference type="ARBA" id="ARBA00023136"/>
    </source>
</evidence>
<comment type="subcellular location">
    <subcellularLocation>
        <location evidence="1">Membrane</location>
        <topology evidence="1">Peripheral membrane protein</topology>
    </subcellularLocation>
</comment>
<evidence type="ECO:0000256" key="3">
    <source>
        <dbReference type="ARBA" id="ARBA00022723"/>
    </source>
</evidence>
<evidence type="ECO:0000256" key="4">
    <source>
        <dbReference type="ARBA" id="ARBA00022833"/>
    </source>
</evidence>
<evidence type="ECO:0000313" key="8">
    <source>
        <dbReference type="EMBL" id="EAS01697.2"/>
    </source>
</evidence>
<dbReference type="PANTHER" id="PTHR23292">
    <property type="entry name" value="LIPOPOLYSACCHARIDE-INDUCED TUMOR NECROSIS FACTOR-ALPHA FACTOR"/>
    <property type="match status" value="1"/>
</dbReference>
<protein>
    <submittedName>
        <fullName evidence="8">LITAF-like zinc ribbon domain protein</fullName>
    </submittedName>
</protein>
<keyword evidence="4" id="KW-0862">Zinc</keyword>
<dbReference type="OrthoDB" id="5599753at2759"/>
<dbReference type="Proteomes" id="UP000009168">
    <property type="component" value="Unassembled WGS sequence"/>
</dbReference>
<dbReference type="InterPro" id="IPR006629">
    <property type="entry name" value="LITAF"/>
</dbReference>
<dbReference type="KEGG" id="tet:TTHERM_00858000"/>
<dbReference type="Pfam" id="PF10601">
    <property type="entry name" value="zf-LITAF-like"/>
    <property type="match status" value="1"/>
</dbReference>
<evidence type="ECO:0000313" key="9">
    <source>
        <dbReference type="Proteomes" id="UP000009168"/>
    </source>
</evidence>
<dbReference type="InterPro" id="IPR037519">
    <property type="entry name" value="LITAF_fam"/>
</dbReference>
<dbReference type="EMBL" id="GG662557">
    <property type="protein sequence ID" value="EAS01697.2"/>
    <property type="molecule type" value="Genomic_DNA"/>
</dbReference>
<dbReference type="GeneID" id="7832220"/>
<evidence type="ECO:0000256" key="1">
    <source>
        <dbReference type="ARBA" id="ARBA00004170"/>
    </source>
</evidence>
<keyword evidence="3" id="KW-0479">Metal-binding</keyword>
<keyword evidence="9" id="KW-1185">Reference proteome</keyword>
<dbReference type="PROSITE" id="PS51837">
    <property type="entry name" value="LITAF"/>
    <property type="match status" value="1"/>
</dbReference>
<sequence>MYSNQQAQGYPHMQSQQLPQPQMYPPPANSQPVSATTLQPLVSNSNLNLCPYPSQTFCTNCQQNITTVITNQSGTGTYQCCFLLLFFTGCFCIPFCIDNCKDKIHSCPKCESQLGYFEYKLC</sequence>
<evidence type="ECO:0000259" key="7">
    <source>
        <dbReference type="PROSITE" id="PS51837"/>
    </source>
</evidence>
<feature type="domain" description="LITAF" evidence="7">
    <location>
        <begin position="38"/>
        <end position="119"/>
    </location>
</feature>
<comment type="similarity">
    <text evidence="2">Belongs to the CDIP1/LITAF family.</text>
</comment>
<gene>
    <name evidence="8" type="ORF">TTHERM_00858000</name>
</gene>
<organism evidence="8 9">
    <name type="scientific">Tetrahymena thermophila (strain SB210)</name>
    <dbReference type="NCBI Taxonomy" id="312017"/>
    <lineage>
        <taxon>Eukaryota</taxon>
        <taxon>Sar</taxon>
        <taxon>Alveolata</taxon>
        <taxon>Ciliophora</taxon>
        <taxon>Intramacronucleata</taxon>
        <taxon>Oligohymenophorea</taxon>
        <taxon>Hymenostomatida</taxon>
        <taxon>Tetrahymenina</taxon>
        <taxon>Tetrahymenidae</taxon>
        <taxon>Tetrahymena</taxon>
    </lineage>
</organism>
<proteinExistence type="inferred from homology"/>
<dbReference type="GO" id="GO:0016020">
    <property type="term" value="C:membrane"/>
    <property type="evidence" value="ECO:0007669"/>
    <property type="project" value="UniProtKB-SubCell"/>
</dbReference>
<dbReference type="STRING" id="312017.Q23YV8"/>